<dbReference type="eggNOG" id="COG2199">
    <property type="taxonomic scope" value="Bacteria"/>
</dbReference>
<keyword evidence="4" id="KW-1185">Reference proteome</keyword>
<feature type="domain" description="GGDEF" evidence="2">
    <location>
        <begin position="168"/>
        <end position="292"/>
    </location>
</feature>
<dbReference type="SMART" id="SM00267">
    <property type="entry name" value="GGDEF"/>
    <property type="match status" value="1"/>
</dbReference>
<dbReference type="InterPro" id="IPR013656">
    <property type="entry name" value="PAS_4"/>
</dbReference>
<evidence type="ECO:0000259" key="2">
    <source>
        <dbReference type="PROSITE" id="PS50887"/>
    </source>
</evidence>
<dbReference type="PROSITE" id="PS50887">
    <property type="entry name" value="GGDEF"/>
    <property type="match status" value="1"/>
</dbReference>
<dbReference type="Gene3D" id="3.30.450.20">
    <property type="entry name" value="PAS domain"/>
    <property type="match status" value="1"/>
</dbReference>
<dbReference type="Gene3D" id="3.30.70.270">
    <property type="match status" value="1"/>
</dbReference>
<organism evidence="3 4">
    <name type="scientific">Slackia heliotrinireducens (strain ATCC 29202 / DSM 20476 / NCTC 11029 / RHS 1)</name>
    <name type="common">Peptococcus heliotrinreducens</name>
    <dbReference type="NCBI Taxonomy" id="471855"/>
    <lineage>
        <taxon>Bacteria</taxon>
        <taxon>Bacillati</taxon>
        <taxon>Actinomycetota</taxon>
        <taxon>Coriobacteriia</taxon>
        <taxon>Eggerthellales</taxon>
        <taxon>Eggerthellaceae</taxon>
        <taxon>Slackia</taxon>
    </lineage>
</organism>
<dbReference type="CDD" id="cd01949">
    <property type="entry name" value="GGDEF"/>
    <property type="match status" value="1"/>
</dbReference>
<dbReference type="InterPro" id="IPR029787">
    <property type="entry name" value="Nucleotide_cyclase"/>
</dbReference>
<sequence>MSLDGKVIPGAHHFTSEQLEIILKAVPANVFFKDLDCRYQYVSHICDMLNTGGKGTIIGKTDPEIQPDPELGRKFYEEDKEIIRTGESMKYLQEMTFGPDTYYYEISKMPVIDSDGEIMGVIGMVSDMTEQILTQRKLEAYSQIDSMTGVFNRTFFNKFLDDAKDVNQPMAVIMADCNYLKTFNDNYGHSMGDQLIKSTVENIQQVIGEQGKVVRWGGDEFLLIIPNCDEAACEQIVNRLQETESNVIVCGNPLSTSYGYAIVTQDVPLEQAIDIADKRMYAAKQALKNAIA</sequence>
<dbReference type="eggNOG" id="COG2461">
    <property type="taxonomic scope" value="Bacteria"/>
</dbReference>
<evidence type="ECO:0000259" key="1">
    <source>
        <dbReference type="PROSITE" id="PS50113"/>
    </source>
</evidence>
<dbReference type="RefSeq" id="WP_012799534.1">
    <property type="nucleotide sequence ID" value="NC_013165.1"/>
</dbReference>
<evidence type="ECO:0000313" key="4">
    <source>
        <dbReference type="Proteomes" id="UP000002026"/>
    </source>
</evidence>
<dbReference type="InterPro" id="IPR043128">
    <property type="entry name" value="Rev_trsase/Diguanyl_cyclase"/>
</dbReference>
<dbReference type="Proteomes" id="UP000002026">
    <property type="component" value="Chromosome"/>
</dbReference>
<accession>C7N1Z4</accession>
<dbReference type="EMBL" id="CP001684">
    <property type="protein sequence ID" value="ACV23435.1"/>
    <property type="molecule type" value="Genomic_DNA"/>
</dbReference>
<dbReference type="AlphaFoldDB" id="C7N1Z4"/>
<evidence type="ECO:0000313" key="3">
    <source>
        <dbReference type="EMBL" id="ACV23435.1"/>
    </source>
</evidence>
<dbReference type="InterPro" id="IPR000160">
    <property type="entry name" value="GGDEF_dom"/>
</dbReference>
<protein>
    <submittedName>
        <fullName evidence="3">PAS domain S-box/diguanylate cyclase (GGDEF) domain-containing protein</fullName>
    </submittedName>
</protein>
<dbReference type="PROSITE" id="PS50113">
    <property type="entry name" value="PAC"/>
    <property type="match status" value="1"/>
</dbReference>
<dbReference type="InterPro" id="IPR035965">
    <property type="entry name" value="PAS-like_dom_sf"/>
</dbReference>
<name>C7N1Z4_SLAHD</name>
<proteinExistence type="predicted"/>
<dbReference type="HOGENOM" id="CLU_000445_11_4_11"/>
<gene>
    <name evidence="3" type="ordered locus">Shel_24270</name>
</gene>
<dbReference type="Pfam" id="PF00990">
    <property type="entry name" value="GGDEF"/>
    <property type="match status" value="1"/>
</dbReference>
<dbReference type="InterPro" id="IPR000700">
    <property type="entry name" value="PAS-assoc_C"/>
</dbReference>
<dbReference type="SUPFAM" id="SSF55785">
    <property type="entry name" value="PYP-like sensor domain (PAS domain)"/>
    <property type="match status" value="1"/>
</dbReference>
<dbReference type="NCBIfam" id="TIGR00254">
    <property type="entry name" value="GGDEF"/>
    <property type="match status" value="1"/>
</dbReference>
<dbReference type="Pfam" id="PF08448">
    <property type="entry name" value="PAS_4"/>
    <property type="match status" value="1"/>
</dbReference>
<dbReference type="PANTHER" id="PTHR46663">
    <property type="entry name" value="DIGUANYLATE CYCLASE DGCT-RELATED"/>
    <property type="match status" value="1"/>
</dbReference>
<dbReference type="PANTHER" id="PTHR46663:SF4">
    <property type="entry name" value="DIGUANYLATE CYCLASE DGCT-RELATED"/>
    <property type="match status" value="1"/>
</dbReference>
<dbReference type="SUPFAM" id="SSF55073">
    <property type="entry name" value="Nucleotide cyclase"/>
    <property type="match status" value="1"/>
</dbReference>
<reference evidence="3 4" key="1">
    <citation type="journal article" date="2009" name="Stand. Genomic Sci.">
        <title>Complete genome sequence of Slackia heliotrinireducens type strain (RHS 1).</title>
        <authorList>
            <person name="Pukall R."/>
            <person name="Lapidus A."/>
            <person name="Nolan M."/>
            <person name="Copeland A."/>
            <person name="Glavina Del Rio T."/>
            <person name="Lucas S."/>
            <person name="Chen F."/>
            <person name="Tice H."/>
            <person name="Cheng J.F."/>
            <person name="Chertkov O."/>
            <person name="Bruce D."/>
            <person name="Goodwin L."/>
            <person name="Kuske C."/>
            <person name="Brettin T."/>
            <person name="Detter J.C."/>
            <person name="Han C."/>
            <person name="Pitluck S."/>
            <person name="Pati A."/>
            <person name="Mavrommatis K."/>
            <person name="Ivanova N."/>
            <person name="Ovchinnikova G."/>
            <person name="Chen A."/>
            <person name="Palaniappan K."/>
            <person name="Schneider S."/>
            <person name="Rohde M."/>
            <person name="Chain P."/>
            <person name="D'haeseleer P."/>
            <person name="Goker M."/>
            <person name="Bristow J."/>
            <person name="Eisen J.A."/>
            <person name="Markowitz V."/>
            <person name="Kyrpides N.C."/>
            <person name="Klenk H.P."/>
            <person name="Hugenholtz P."/>
        </authorList>
    </citation>
    <scope>NUCLEOTIDE SEQUENCE [LARGE SCALE GENOMIC DNA]</scope>
    <source>
        <strain evidence="4">ATCC 29202 / DSM 20476 / NCTC 11029 / RHS 1</strain>
    </source>
</reference>
<dbReference type="STRING" id="471855.Shel_24270"/>
<feature type="domain" description="PAC" evidence="1">
    <location>
        <begin position="85"/>
        <end position="140"/>
    </location>
</feature>
<dbReference type="InterPro" id="IPR052163">
    <property type="entry name" value="DGC-Regulatory_Protein"/>
</dbReference>
<dbReference type="KEGG" id="shi:Shel_24270"/>